<dbReference type="PANTHER" id="PTHR43248">
    <property type="entry name" value="2-SUCCINYL-6-HYDROXY-2,4-CYCLOHEXADIENE-1-CARBOXYLATE SYNTHASE"/>
    <property type="match status" value="1"/>
</dbReference>
<evidence type="ECO:0000256" key="3">
    <source>
        <dbReference type="ARBA" id="ARBA00022801"/>
    </source>
</evidence>
<dbReference type="Gene3D" id="3.40.50.1820">
    <property type="entry name" value="alpha/beta hydrolase"/>
    <property type="match status" value="1"/>
</dbReference>
<evidence type="ECO:0000259" key="6">
    <source>
        <dbReference type="Pfam" id="PF00561"/>
    </source>
</evidence>
<dbReference type="Proteomes" id="UP000540568">
    <property type="component" value="Unassembled WGS sequence"/>
</dbReference>
<proteinExistence type="inferred from homology"/>
<feature type="domain" description="AB hydrolase-1" evidence="6">
    <location>
        <begin position="117"/>
        <end position="485"/>
    </location>
</feature>
<comment type="similarity">
    <text evidence="1">Belongs to the peptidase S33 family.</text>
</comment>
<dbReference type="PROSITE" id="PS51257">
    <property type="entry name" value="PROKAR_LIPOPROTEIN"/>
    <property type="match status" value="1"/>
</dbReference>
<dbReference type="PANTHER" id="PTHR43248:SF29">
    <property type="entry name" value="TRIPEPTIDYL AMINOPEPTIDASE"/>
    <property type="match status" value="1"/>
</dbReference>
<reference evidence="7 8" key="1">
    <citation type="submission" date="2020-07" db="EMBL/GenBank/DDBJ databases">
        <title>Sequencing the genomes of 1000 actinobacteria strains.</title>
        <authorList>
            <person name="Klenk H.-P."/>
        </authorList>
    </citation>
    <scope>NUCLEOTIDE SEQUENCE [LARGE SCALE GENOMIC DNA]</scope>
    <source>
        <strain evidence="7 8">DSM 44121</strain>
    </source>
</reference>
<dbReference type="InterPro" id="IPR029058">
    <property type="entry name" value="AB_hydrolase_fold"/>
</dbReference>
<comment type="caution">
    <text evidence="7">The sequence shown here is derived from an EMBL/GenBank/DDBJ whole genome shotgun (WGS) entry which is preliminary data.</text>
</comment>
<evidence type="ECO:0000256" key="1">
    <source>
        <dbReference type="ARBA" id="ARBA00010088"/>
    </source>
</evidence>
<evidence type="ECO:0000256" key="2">
    <source>
        <dbReference type="ARBA" id="ARBA00022729"/>
    </source>
</evidence>
<dbReference type="GO" id="GO:0016787">
    <property type="term" value="F:hydrolase activity"/>
    <property type="evidence" value="ECO:0007669"/>
    <property type="project" value="UniProtKB-KW"/>
</dbReference>
<dbReference type="InterPro" id="IPR000073">
    <property type="entry name" value="AB_hydrolase_1"/>
</dbReference>
<protein>
    <submittedName>
        <fullName evidence="7">Pimeloyl-ACP methyl ester carboxylesterase</fullName>
    </submittedName>
</protein>
<evidence type="ECO:0000256" key="4">
    <source>
        <dbReference type="SAM" id="MobiDB-lite"/>
    </source>
</evidence>
<dbReference type="RefSeq" id="WP_182615618.1">
    <property type="nucleotide sequence ID" value="NZ_BAAATF010000006.1"/>
</dbReference>
<sequence>MSMLNRSTTRPRPLRAVAAAAAAASLLLLAACGPGGPTAPEGQASSGPDLSAFHDQELDWGSCEDAATNEADAALFANPDLECATAEVPIDYTKPDGDTGRVAMLRLPASGEREGSLLLNPGGPGGSGNNFVAALVEMWQATPVAERYDIVGFDPRGVGATTPRAECFTDQELDEGDGFRIGAVYDITSADEAEYVAERCVEGTGGAEALTSISTMNTVRDMDVMRAALGEDKLTFLGYSYGSELGEKYAKTYPENVRAVVIDGAISPDITASEFRLSQYVGIQAAFDDLAANCAESPECVLGPDPDAAVESLHSLLEPLAETPAPTEAGREVSIYDAYIGIIGALYAESNWPNILTALDELEAGRADALLALRDTYFSRGPDGVYGLDYDSNVATRCMDWPVLSPQEQTAFAREIADTAPMFDLDAFTQEYHHECEAWPAGPDAASSADAPSADVPDGEIPSTLVVSVTGDPVTPHAGGVAMARELGGSLLTVHGKQHGAYLLGGSDCVDDAVEAYILDLETPKAGAECSLP</sequence>
<dbReference type="SUPFAM" id="SSF53474">
    <property type="entry name" value="alpha/beta-Hydrolases"/>
    <property type="match status" value="1"/>
</dbReference>
<feature type="region of interest" description="Disordered" evidence="4">
    <location>
        <begin position="439"/>
        <end position="459"/>
    </location>
</feature>
<organism evidence="7 8">
    <name type="scientific">Promicromonospora sukumoe</name>
    <dbReference type="NCBI Taxonomy" id="88382"/>
    <lineage>
        <taxon>Bacteria</taxon>
        <taxon>Bacillati</taxon>
        <taxon>Actinomycetota</taxon>
        <taxon>Actinomycetes</taxon>
        <taxon>Micrococcales</taxon>
        <taxon>Promicromonosporaceae</taxon>
        <taxon>Promicromonospora</taxon>
    </lineage>
</organism>
<name>A0A7W3J7X4_9MICO</name>
<keyword evidence="2 5" id="KW-0732">Signal</keyword>
<feature type="chain" id="PRO_5039566152" evidence="5">
    <location>
        <begin position="31"/>
        <end position="533"/>
    </location>
</feature>
<dbReference type="AlphaFoldDB" id="A0A7W3J7X4"/>
<feature type="compositionally biased region" description="Low complexity" evidence="4">
    <location>
        <begin position="439"/>
        <end position="456"/>
    </location>
</feature>
<accession>A0A7W3J7X4</accession>
<dbReference type="InterPro" id="IPR051601">
    <property type="entry name" value="Serine_prot/Carboxylest_S33"/>
</dbReference>
<keyword evidence="3" id="KW-0378">Hydrolase</keyword>
<feature type="signal peptide" evidence="5">
    <location>
        <begin position="1"/>
        <end position="30"/>
    </location>
</feature>
<evidence type="ECO:0000256" key="5">
    <source>
        <dbReference type="SAM" id="SignalP"/>
    </source>
</evidence>
<dbReference type="Pfam" id="PF00561">
    <property type="entry name" value="Abhydrolase_1"/>
    <property type="match status" value="1"/>
</dbReference>
<dbReference type="EMBL" id="JACGWV010000001">
    <property type="protein sequence ID" value="MBA8807922.1"/>
    <property type="molecule type" value="Genomic_DNA"/>
</dbReference>
<gene>
    <name evidence="7" type="ORF">FHX71_001864</name>
</gene>
<evidence type="ECO:0000313" key="8">
    <source>
        <dbReference type="Proteomes" id="UP000540568"/>
    </source>
</evidence>
<keyword evidence="8" id="KW-1185">Reference proteome</keyword>
<evidence type="ECO:0000313" key="7">
    <source>
        <dbReference type="EMBL" id="MBA8807922.1"/>
    </source>
</evidence>